<dbReference type="Proteomes" id="UP000002747">
    <property type="component" value="Chromosome"/>
</dbReference>
<proteinExistence type="predicted"/>
<dbReference type="eggNOG" id="COG4653">
    <property type="taxonomic scope" value="Bacteria"/>
</dbReference>
<dbReference type="STRING" id="291112.PAU_00410"/>
<sequence>MHSLLTKAEYEKRSISDDKAKQFDELRPLNAEIARYEVLAGEERSRMSNPVQRGDRLSNKENRLLRAA</sequence>
<reference evidence="2 3" key="1">
    <citation type="journal article" date="2009" name="BMC Genomics">
        <title>Comparative genomics of the emerging human pathogen Photorhabdus asymbiotica with the insect pathogen Photorhabdus luminescens.</title>
        <authorList>
            <person name="Wilkinson P."/>
            <person name="Waterfield N.R."/>
            <person name="Crossman L."/>
            <person name="Corton C."/>
            <person name="Sanchez-Contreras M."/>
            <person name="Vlisidou I."/>
            <person name="Barron A."/>
            <person name="Bignell A."/>
            <person name="Clark L."/>
            <person name="Ormond D."/>
            <person name="Mayho M."/>
            <person name="Bason N."/>
            <person name="Smith F."/>
            <person name="Simmonds M."/>
            <person name="Churcher C."/>
            <person name="Harris D."/>
            <person name="Thompson N.R."/>
            <person name="Quail M."/>
            <person name="Parkhill J."/>
            <person name="ffrench-Constant R.H."/>
        </authorList>
    </citation>
    <scope>NUCLEOTIDE SEQUENCE [LARGE SCALE GENOMIC DNA]</scope>
    <source>
        <strain evidence="3">ATCC 43949 / 3105-77</strain>
    </source>
</reference>
<gene>
    <name evidence="2" type="ordered locus">PAU_00410</name>
</gene>
<accession>C7BIZ9</accession>
<dbReference type="KEGG" id="pay:PAU_00410"/>
<evidence type="ECO:0000313" key="3">
    <source>
        <dbReference type="Proteomes" id="UP000002747"/>
    </source>
</evidence>
<organism evidence="2 3">
    <name type="scientific">Photorhabdus asymbiotica subsp. asymbiotica (strain ATCC 43949 / 3105-77)</name>
    <name type="common">Xenorhabdus luminescens (strain 2)</name>
    <dbReference type="NCBI Taxonomy" id="553480"/>
    <lineage>
        <taxon>Bacteria</taxon>
        <taxon>Pseudomonadati</taxon>
        <taxon>Pseudomonadota</taxon>
        <taxon>Gammaproteobacteria</taxon>
        <taxon>Enterobacterales</taxon>
        <taxon>Morganellaceae</taxon>
        <taxon>Photorhabdus</taxon>
    </lineage>
</organism>
<dbReference type="EMBL" id="FM162591">
    <property type="protein sequence ID" value="CAQ82503.1"/>
    <property type="molecule type" value="Genomic_DNA"/>
</dbReference>
<protein>
    <submittedName>
        <fullName evidence="2">Phage-like protein</fullName>
    </submittedName>
</protein>
<evidence type="ECO:0000256" key="1">
    <source>
        <dbReference type="SAM" id="MobiDB-lite"/>
    </source>
</evidence>
<feature type="region of interest" description="Disordered" evidence="1">
    <location>
        <begin position="41"/>
        <end position="68"/>
    </location>
</feature>
<dbReference type="AlphaFoldDB" id="C7BIZ9"/>
<name>C7BIZ9_PHOAA</name>
<feature type="compositionally biased region" description="Basic and acidic residues" evidence="1">
    <location>
        <begin position="53"/>
        <end position="68"/>
    </location>
</feature>
<evidence type="ECO:0000313" key="2">
    <source>
        <dbReference type="EMBL" id="CAQ82503.1"/>
    </source>
</evidence>